<dbReference type="Pfam" id="PF13432">
    <property type="entry name" value="TPR_16"/>
    <property type="match status" value="1"/>
</dbReference>
<dbReference type="SUPFAM" id="SSF48452">
    <property type="entry name" value="TPR-like"/>
    <property type="match status" value="1"/>
</dbReference>
<keyword evidence="4" id="KW-0833">Ubl conjugation pathway</keyword>
<dbReference type="Pfam" id="PF08518">
    <property type="entry name" value="GIT_SHD"/>
    <property type="match status" value="2"/>
</dbReference>
<organism evidence="11 12">
    <name type="scientific">Rhizopus oryzae</name>
    <name type="common">Mucormycosis agent</name>
    <name type="synonym">Rhizopus arrhizus var. delemar</name>
    <dbReference type="NCBI Taxonomy" id="64495"/>
    <lineage>
        <taxon>Eukaryota</taxon>
        <taxon>Fungi</taxon>
        <taxon>Fungi incertae sedis</taxon>
        <taxon>Mucoromycota</taxon>
        <taxon>Mucoromycotina</taxon>
        <taxon>Mucoromycetes</taxon>
        <taxon>Mucorales</taxon>
        <taxon>Mucorineae</taxon>
        <taxon>Rhizopodaceae</taxon>
        <taxon>Rhizopus</taxon>
    </lineage>
</organism>
<dbReference type="InterPro" id="IPR056439">
    <property type="entry name" value="VBS_C3G9"/>
</dbReference>
<dbReference type="Proteomes" id="UP000717996">
    <property type="component" value="Unassembled WGS sequence"/>
</dbReference>
<feature type="region of interest" description="Disordered" evidence="9">
    <location>
        <begin position="1077"/>
        <end position="1097"/>
    </location>
</feature>
<dbReference type="Pfam" id="PF04049">
    <property type="entry name" value="ANAPC8"/>
    <property type="match status" value="1"/>
</dbReference>
<feature type="coiled-coil region" evidence="8">
    <location>
        <begin position="852"/>
        <end position="928"/>
    </location>
</feature>
<dbReference type="PROSITE" id="PS50005">
    <property type="entry name" value="TPR"/>
    <property type="match status" value="2"/>
</dbReference>
<dbReference type="GO" id="GO:0051301">
    <property type="term" value="P:cell division"/>
    <property type="evidence" value="ECO:0007669"/>
    <property type="project" value="UniProtKB-KW"/>
</dbReference>
<dbReference type="GO" id="GO:0005680">
    <property type="term" value="C:anaphase-promoting complex"/>
    <property type="evidence" value="ECO:0007669"/>
    <property type="project" value="InterPro"/>
</dbReference>
<dbReference type="GO" id="GO:0016567">
    <property type="term" value="P:protein ubiquitination"/>
    <property type="evidence" value="ECO:0007669"/>
    <property type="project" value="TreeGrafter"/>
</dbReference>
<dbReference type="Pfam" id="PF23742">
    <property type="entry name" value="VBS_C3G9"/>
    <property type="match status" value="1"/>
</dbReference>
<dbReference type="SMART" id="SM00555">
    <property type="entry name" value="GIT"/>
    <property type="match status" value="2"/>
</dbReference>
<evidence type="ECO:0000256" key="8">
    <source>
        <dbReference type="SAM" id="Coils"/>
    </source>
</evidence>
<dbReference type="Gene3D" id="1.25.40.10">
    <property type="entry name" value="Tetratricopeptide repeat domain"/>
    <property type="match status" value="2"/>
</dbReference>
<reference evidence="11" key="1">
    <citation type="journal article" date="2020" name="Microb. Genom.">
        <title>Genetic diversity of clinical and environmental Mucorales isolates obtained from an investigation of mucormycosis cases among solid organ transplant recipients.</title>
        <authorList>
            <person name="Nguyen M.H."/>
            <person name="Kaul D."/>
            <person name="Muto C."/>
            <person name="Cheng S.J."/>
            <person name="Richter R.A."/>
            <person name="Bruno V.M."/>
            <person name="Liu G."/>
            <person name="Beyhan S."/>
            <person name="Sundermann A.J."/>
            <person name="Mounaud S."/>
            <person name="Pasculle A.W."/>
            <person name="Nierman W.C."/>
            <person name="Driscoll E."/>
            <person name="Cumbie R."/>
            <person name="Clancy C.J."/>
            <person name="Dupont C.L."/>
        </authorList>
    </citation>
    <scope>NUCLEOTIDE SEQUENCE</scope>
    <source>
        <strain evidence="11">GL16</strain>
    </source>
</reference>
<dbReference type="InterPro" id="IPR011990">
    <property type="entry name" value="TPR-like_helical_dom_sf"/>
</dbReference>
<name>A0A9P6YBQ9_RHIOR</name>
<evidence type="ECO:0000256" key="4">
    <source>
        <dbReference type="ARBA" id="ARBA00022786"/>
    </source>
</evidence>
<evidence type="ECO:0000256" key="2">
    <source>
        <dbReference type="ARBA" id="ARBA00022737"/>
    </source>
</evidence>
<feature type="repeat" description="TPR" evidence="7">
    <location>
        <begin position="406"/>
        <end position="439"/>
    </location>
</feature>
<feature type="domain" description="GIT Spa2 homology (SHD)" evidence="10">
    <location>
        <begin position="704"/>
        <end position="734"/>
    </location>
</feature>
<dbReference type="PANTHER" id="PTHR12558:SF10">
    <property type="entry name" value="CELL DIVISION CYCLE PROTEIN 23 HOMOLOG"/>
    <property type="match status" value="1"/>
</dbReference>
<keyword evidence="5 7" id="KW-0802">TPR repeat</keyword>
<dbReference type="InterPro" id="IPR013724">
    <property type="entry name" value="GIT_SHD"/>
</dbReference>
<dbReference type="Gene3D" id="1.20.120.330">
    <property type="entry name" value="Nucleotidyltransferases domain 2"/>
    <property type="match status" value="1"/>
</dbReference>
<feature type="domain" description="GIT Spa2 homology (SHD)" evidence="10">
    <location>
        <begin position="656"/>
        <end position="686"/>
    </location>
</feature>
<accession>A0A9P6YBQ9</accession>
<sequence>MSPTHSTTLLHPLDTNDANCSRRTSISSINDEDWRQLLSQFDSQPDIMVLIQLCKEEEDKRRYEENKMKLKEYQVAAEILDGIQTDLLDAKVPFTQNETHIPTLSAYHTEYESSLAPLSEYDYNRYQYAKTLFYMRHFNAVIDVLGQSKHPKLYFLRLYSKYLMGERRKEEFMQDVLGSTESCENPELDSIYQELQENYHNLDAFGLYLLGIVLKRRRETFKAAAVLLESVRKYQYNWSAWMELASLVQNKKMFLDLRTLLNREFESSLVKEFFLAKVCIDLQGQGTIFRDIMDSLDDYFPKSAYILSQWATFYYDAMEYNESLVLFEELRKTHPSRLDDMDVFSNLLYLQNLKDKLCVLALECEKVDKYRPETCCVRGNYCGLKHETVESIEYFKRAIRLNKSYHLAWTLLGHSYIESQDSSTAIECYRRAVEVNNRDYRSWYGLGQAYEVMKYTSDAIYYYQKATDLRPQDGRMWKALASCYSTLKQDKEAENYNRRAEACDRRSNKSEMIQIARIFERRGKMGVAIDFYQEVWQRAVASNSIDEQIADICLLLARYALSIGRLSDAEQYAIPALNMNHPYHEDARTIIDEVRVPNRSTGSTTYSVTSATSRHTASSMQQETSAKIYFVELQNYLSFVLAKEASEGVPTARTAARQKLSRLNNLQFHELATDVYDELMRRNNDSHRSFLPVREDFHPRRNQARQKLATLPSSRFRDLSSDVYHELRRRYPHILLAEQLPPLPQSSSPSVEAQPSQSTNIIPVKGMMSVESVNYYEDNNNSSNTNQPMTDNLDSLMADLGNMVKPSRSEMNQHNSSNSEIDNIRYEYELKMASMTKKIKMLEEGGNNNEYNRQLEDKYNKLLNEHKEQQMAVQEVKNEIRILIDELKSLSEKNESLRAQKEQADITIQSLTEEAKSWKTKYESINMELRNYKVKSMQFDPSKELFLKPTPKGAIGHPYIIEYQTAIDELMQVSRSTKPSDVLVTMRSIVMACKSITTEVEEYEVKTGLSEMDQSSLYEIKKKFSTSLSSLLSAATSFANGMGITPVSLVDAAAITLTTTIVDLVKLLGMRSVTSDLNNNNNNNSNNNHHNSNDTLSPQQLSQFLKKETDHIVASVQNLLSALRTNDKDLFNIITSIINIVSNIVTVSKQTFATDKGNRYGSQGTIILNDLAHCNNKIIKLRDDSFSNIEFANATAKRNLAQESYEIAKYTKELINMLDM</sequence>
<evidence type="ECO:0000256" key="3">
    <source>
        <dbReference type="ARBA" id="ARBA00022776"/>
    </source>
</evidence>
<dbReference type="GO" id="GO:0045842">
    <property type="term" value="P:positive regulation of mitotic metaphase/anaphase transition"/>
    <property type="evidence" value="ECO:0007669"/>
    <property type="project" value="TreeGrafter"/>
</dbReference>
<evidence type="ECO:0000256" key="1">
    <source>
        <dbReference type="ARBA" id="ARBA00022618"/>
    </source>
</evidence>
<evidence type="ECO:0000313" key="11">
    <source>
        <dbReference type="EMBL" id="KAG1544354.1"/>
    </source>
</evidence>
<evidence type="ECO:0000313" key="12">
    <source>
        <dbReference type="Proteomes" id="UP000717996"/>
    </source>
</evidence>
<protein>
    <recommendedName>
        <fullName evidence="10">GIT Spa2 homology (SHD) domain-containing protein</fullName>
    </recommendedName>
</protein>
<evidence type="ECO:0000256" key="5">
    <source>
        <dbReference type="ARBA" id="ARBA00022803"/>
    </source>
</evidence>
<dbReference type="EMBL" id="JAANIT010000804">
    <property type="protein sequence ID" value="KAG1544354.1"/>
    <property type="molecule type" value="Genomic_DNA"/>
</dbReference>
<keyword evidence="6" id="KW-0131">Cell cycle</keyword>
<evidence type="ECO:0000259" key="10">
    <source>
        <dbReference type="SMART" id="SM00555"/>
    </source>
</evidence>
<dbReference type="InterPro" id="IPR019734">
    <property type="entry name" value="TPR_rpt"/>
</dbReference>
<dbReference type="Pfam" id="PF12205">
    <property type="entry name" value="GIT1_C"/>
    <property type="match status" value="1"/>
</dbReference>
<evidence type="ECO:0000256" key="7">
    <source>
        <dbReference type="PROSITE-ProRule" id="PRU00339"/>
    </source>
</evidence>
<keyword evidence="1" id="KW-0132">Cell division</keyword>
<dbReference type="PANTHER" id="PTHR12558">
    <property type="entry name" value="CELL DIVISION CYCLE 16,23,27"/>
    <property type="match status" value="1"/>
</dbReference>
<keyword evidence="3" id="KW-0498">Mitosis</keyword>
<keyword evidence="8" id="KW-0175">Coiled coil</keyword>
<dbReference type="AlphaFoldDB" id="A0A9P6YBQ9"/>
<gene>
    <name evidence="11" type="ORF">G6F51_006112</name>
</gene>
<dbReference type="InterPro" id="IPR022018">
    <property type="entry name" value="GIT1_C"/>
</dbReference>
<feature type="repeat" description="TPR" evidence="7">
    <location>
        <begin position="440"/>
        <end position="473"/>
    </location>
</feature>
<keyword evidence="2" id="KW-0677">Repeat</keyword>
<dbReference type="OrthoDB" id="5588096at2759"/>
<comment type="caution">
    <text evidence="11">The sequence shown here is derived from an EMBL/GenBank/DDBJ whole genome shotgun (WGS) entry which is preliminary data.</text>
</comment>
<dbReference type="GO" id="GO:0031145">
    <property type="term" value="P:anaphase-promoting complex-dependent catabolic process"/>
    <property type="evidence" value="ECO:0007669"/>
    <property type="project" value="TreeGrafter"/>
</dbReference>
<feature type="compositionally biased region" description="Low complexity" evidence="9">
    <location>
        <begin position="1078"/>
        <end position="1090"/>
    </location>
</feature>
<evidence type="ECO:0000256" key="9">
    <source>
        <dbReference type="SAM" id="MobiDB-lite"/>
    </source>
</evidence>
<evidence type="ECO:0000256" key="6">
    <source>
        <dbReference type="ARBA" id="ARBA00023306"/>
    </source>
</evidence>
<dbReference type="InterPro" id="IPR007192">
    <property type="entry name" value="APC8"/>
</dbReference>
<dbReference type="SMART" id="SM00028">
    <property type="entry name" value="TPR"/>
    <property type="match status" value="7"/>
</dbReference>
<proteinExistence type="predicted"/>